<comment type="caution">
    <text evidence="2">The sequence shown here is derived from an EMBL/GenBank/DDBJ whole genome shotgun (WGS) entry which is preliminary data.</text>
</comment>
<gene>
    <name evidence="2" type="ORF">HMPREF9018_0327</name>
</gene>
<keyword evidence="1" id="KW-0472">Membrane</keyword>
<proteinExistence type="predicted"/>
<dbReference type="AlphaFoldDB" id="E1GWB3"/>
<dbReference type="EMBL" id="ADFQ01000064">
    <property type="protein sequence ID" value="EFN91111.1"/>
    <property type="molecule type" value="Genomic_DNA"/>
</dbReference>
<evidence type="ECO:0000313" key="2">
    <source>
        <dbReference type="EMBL" id="EFN91111.1"/>
    </source>
</evidence>
<keyword evidence="1" id="KW-1133">Transmembrane helix</keyword>
<dbReference type="Pfam" id="PF12732">
    <property type="entry name" value="YtxH"/>
    <property type="match status" value="1"/>
</dbReference>
<keyword evidence="1" id="KW-0812">Transmembrane</keyword>
<dbReference type="eggNOG" id="COG4980">
    <property type="taxonomic scope" value="Bacteria"/>
</dbReference>
<feature type="transmembrane region" description="Helical" evidence="1">
    <location>
        <begin position="30"/>
        <end position="51"/>
    </location>
</feature>
<evidence type="ECO:0008006" key="3">
    <source>
        <dbReference type="Google" id="ProtNLM"/>
    </source>
</evidence>
<evidence type="ECO:0000256" key="1">
    <source>
        <dbReference type="SAM" id="Phobius"/>
    </source>
</evidence>
<reference evidence="2" key="1">
    <citation type="submission" date="2010-09" db="EMBL/GenBank/DDBJ databases">
        <authorList>
            <person name="Harkins D.M."/>
            <person name="Madupu R."/>
            <person name="Durkin A.S."/>
            <person name="Torralba M."/>
            <person name="Methe B."/>
            <person name="Sutton G.G."/>
            <person name="Nelson K.E."/>
        </authorList>
    </citation>
    <scope>NUCLEOTIDE SEQUENCE [LARGE SCALE GENOMIC DNA]</scope>
    <source>
        <strain evidence="2">CRIS 21A-A</strain>
    </source>
</reference>
<accession>E1GWB3</accession>
<name>E1GWB3_9BACT</name>
<dbReference type="Proteomes" id="UP000016016">
    <property type="component" value="Unassembled WGS sequence"/>
</dbReference>
<protein>
    <recommendedName>
        <fullName evidence="3">YtxH-like protein</fullName>
    </recommendedName>
</protein>
<organism evidence="2">
    <name type="scientific">Prevotella amnii CRIS 21A-A</name>
    <dbReference type="NCBI Taxonomy" id="679191"/>
    <lineage>
        <taxon>Bacteria</taxon>
        <taxon>Pseudomonadati</taxon>
        <taxon>Bacteroidota</taxon>
        <taxon>Bacteroidia</taxon>
        <taxon>Bacteroidales</taxon>
        <taxon>Prevotellaceae</taxon>
        <taxon>Prevotella</taxon>
    </lineage>
</organism>
<dbReference type="InterPro" id="IPR024623">
    <property type="entry name" value="YtxH"/>
</dbReference>
<sequence length="98" mass="11016">MSFQENIIIFAINYYNNIHYFKFLSTMKTLGYLFAFIGGAITGAAVGLLAAPEKGEDTRNKISNAVDDFCKKHDIRLSRKETDEFVEDIKEAASNIAE</sequence>